<comment type="subcellular location">
    <subcellularLocation>
        <location evidence="1">Cell membrane</location>
        <topology evidence="1">Multi-pass membrane protein</topology>
    </subcellularLocation>
</comment>
<feature type="transmembrane region" description="Helical" evidence="7">
    <location>
        <begin position="71"/>
        <end position="92"/>
    </location>
</feature>
<feature type="transmembrane region" description="Helical" evidence="7">
    <location>
        <begin position="44"/>
        <end position="65"/>
    </location>
</feature>
<keyword evidence="6 7" id="KW-0472">Membrane</keyword>
<reference evidence="8 9" key="1">
    <citation type="submission" date="2019-03" db="EMBL/GenBank/DDBJ databases">
        <title>Genomic Encyclopedia of Type Strains, Phase IV (KMG-IV): sequencing the most valuable type-strain genomes for metagenomic binning, comparative biology and taxonomic classification.</title>
        <authorList>
            <person name="Goeker M."/>
        </authorList>
    </citation>
    <scope>NUCLEOTIDE SEQUENCE [LARGE SCALE GENOMIC DNA]</scope>
    <source>
        <strain evidence="8 9">DSM 24591</strain>
    </source>
</reference>
<feature type="transmembrane region" description="Helical" evidence="7">
    <location>
        <begin position="152"/>
        <end position="175"/>
    </location>
</feature>
<keyword evidence="4 7" id="KW-0812">Transmembrane</keyword>
<feature type="transmembrane region" description="Helical" evidence="7">
    <location>
        <begin position="119"/>
        <end position="140"/>
    </location>
</feature>
<evidence type="ECO:0000256" key="5">
    <source>
        <dbReference type="ARBA" id="ARBA00022989"/>
    </source>
</evidence>
<dbReference type="Pfam" id="PF01810">
    <property type="entry name" value="LysE"/>
    <property type="match status" value="1"/>
</dbReference>
<dbReference type="OrthoDB" id="9784202at2"/>
<organism evidence="8 9">
    <name type="scientific">Paralcaligenes ureilyticus</name>
    <dbReference type="NCBI Taxonomy" id="627131"/>
    <lineage>
        <taxon>Bacteria</taxon>
        <taxon>Pseudomonadati</taxon>
        <taxon>Pseudomonadota</taxon>
        <taxon>Betaproteobacteria</taxon>
        <taxon>Burkholderiales</taxon>
        <taxon>Alcaligenaceae</taxon>
        <taxon>Paralcaligenes</taxon>
    </lineage>
</organism>
<evidence type="ECO:0000256" key="3">
    <source>
        <dbReference type="ARBA" id="ARBA00022475"/>
    </source>
</evidence>
<feature type="transmembrane region" description="Helical" evidence="7">
    <location>
        <begin position="187"/>
        <end position="208"/>
    </location>
</feature>
<dbReference type="PANTHER" id="PTHR30086">
    <property type="entry name" value="ARGININE EXPORTER PROTEIN ARGO"/>
    <property type="match status" value="1"/>
</dbReference>
<sequence>MLTDFGVINIWTYIAGVVFIILLPGPNSLFVLATSASHGVRVGYHAAFGVFLGDSILMTLTAAGAASVLHVLPVLFASLKIMGAAYLCYLGVRLIQASWHRQPAPQRVAVGSGSRFRKALLLSLLNPKAILFLLSFFVQFVDPSYARPAVPFLILALILQGFSIVYLSVLILGGARLAAAFRKRQRLARIGSGLTGLVFLGFAVKLALDD</sequence>
<dbReference type="NCBIfam" id="NF008201">
    <property type="entry name" value="PRK10958.1"/>
    <property type="match status" value="1"/>
</dbReference>
<dbReference type="PIRSF" id="PIRSF006324">
    <property type="entry name" value="LeuE"/>
    <property type="match status" value="1"/>
</dbReference>
<evidence type="ECO:0000256" key="7">
    <source>
        <dbReference type="SAM" id="Phobius"/>
    </source>
</evidence>
<evidence type="ECO:0000313" key="8">
    <source>
        <dbReference type="EMBL" id="TCT10278.1"/>
    </source>
</evidence>
<keyword evidence="3" id="KW-1003">Cell membrane</keyword>
<dbReference type="PANTHER" id="PTHR30086:SF15">
    <property type="entry name" value="LEUCINE EFFLUX PROTEIN"/>
    <property type="match status" value="1"/>
</dbReference>
<gene>
    <name evidence="8" type="ORF">EDC26_102234</name>
</gene>
<evidence type="ECO:0000256" key="4">
    <source>
        <dbReference type="ARBA" id="ARBA00022692"/>
    </source>
</evidence>
<dbReference type="GO" id="GO:0015820">
    <property type="term" value="P:L-leucine transport"/>
    <property type="evidence" value="ECO:0007669"/>
    <property type="project" value="TreeGrafter"/>
</dbReference>
<dbReference type="GO" id="GO:0005886">
    <property type="term" value="C:plasma membrane"/>
    <property type="evidence" value="ECO:0007669"/>
    <property type="project" value="UniProtKB-SubCell"/>
</dbReference>
<evidence type="ECO:0000313" key="9">
    <source>
        <dbReference type="Proteomes" id="UP000295525"/>
    </source>
</evidence>
<evidence type="ECO:0000256" key="1">
    <source>
        <dbReference type="ARBA" id="ARBA00004651"/>
    </source>
</evidence>
<evidence type="ECO:0000256" key="2">
    <source>
        <dbReference type="ARBA" id="ARBA00007928"/>
    </source>
</evidence>
<comment type="similarity">
    <text evidence="2">Belongs to the Rht family.</text>
</comment>
<dbReference type="AlphaFoldDB" id="A0A4V6NZP6"/>
<name>A0A4V6NZP6_9BURK</name>
<dbReference type="Proteomes" id="UP000295525">
    <property type="component" value="Unassembled WGS sequence"/>
</dbReference>
<keyword evidence="5 7" id="KW-1133">Transmembrane helix</keyword>
<dbReference type="EMBL" id="SMAJ01000002">
    <property type="protein sequence ID" value="TCT10278.1"/>
    <property type="molecule type" value="Genomic_DNA"/>
</dbReference>
<accession>A0A4V6NZP6</accession>
<proteinExistence type="inferred from homology"/>
<dbReference type="RefSeq" id="WP_132579868.1">
    <property type="nucleotide sequence ID" value="NZ_SMAJ01000002.1"/>
</dbReference>
<dbReference type="InterPro" id="IPR001123">
    <property type="entry name" value="LeuE-type"/>
</dbReference>
<keyword evidence="9" id="KW-1185">Reference proteome</keyword>
<feature type="transmembrane region" description="Helical" evidence="7">
    <location>
        <begin position="12"/>
        <end position="32"/>
    </location>
</feature>
<protein>
    <submittedName>
        <fullName evidence="8">Leucine efflux protein</fullName>
    </submittedName>
</protein>
<dbReference type="GO" id="GO:0015190">
    <property type="term" value="F:L-leucine transmembrane transporter activity"/>
    <property type="evidence" value="ECO:0007669"/>
    <property type="project" value="TreeGrafter"/>
</dbReference>
<comment type="caution">
    <text evidence="8">The sequence shown here is derived from an EMBL/GenBank/DDBJ whole genome shotgun (WGS) entry which is preliminary data.</text>
</comment>
<evidence type="ECO:0000256" key="6">
    <source>
        <dbReference type="ARBA" id="ARBA00023136"/>
    </source>
</evidence>